<evidence type="ECO:0000313" key="5">
    <source>
        <dbReference type="Proteomes" id="UP001341281"/>
    </source>
</evidence>
<dbReference type="GO" id="GO:0004842">
    <property type="term" value="F:ubiquitin-protein transferase activity"/>
    <property type="evidence" value="ECO:0007669"/>
    <property type="project" value="InterPro"/>
</dbReference>
<organism evidence="4 5">
    <name type="scientific">Paspalum notatum var. saurae</name>
    <dbReference type="NCBI Taxonomy" id="547442"/>
    <lineage>
        <taxon>Eukaryota</taxon>
        <taxon>Viridiplantae</taxon>
        <taxon>Streptophyta</taxon>
        <taxon>Embryophyta</taxon>
        <taxon>Tracheophyta</taxon>
        <taxon>Spermatophyta</taxon>
        <taxon>Magnoliopsida</taxon>
        <taxon>Liliopsida</taxon>
        <taxon>Poales</taxon>
        <taxon>Poaceae</taxon>
        <taxon>PACMAD clade</taxon>
        <taxon>Panicoideae</taxon>
        <taxon>Andropogonodae</taxon>
        <taxon>Paspaleae</taxon>
        <taxon>Paspalinae</taxon>
        <taxon>Paspalum</taxon>
    </lineage>
</organism>
<protein>
    <recommendedName>
        <fullName evidence="3">RING-type domain-containing protein</fullName>
    </recommendedName>
</protein>
<evidence type="ECO:0000313" key="4">
    <source>
        <dbReference type="EMBL" id="WVZ91145.1"/>
    </source>
</evidence>
<feature type="compositionally biased region" description="Basic residues" evidence="2">
    <location>
        <begin position="361"/>
        <end position="373"/>
    </location>
</feature>
<dbReference type="Gene3D" id="3.30.40.10">
    <property type="entry name" value="Zinc/RING finger domain, C3HC4 (zinc finger)"/>
    <property type="match status" value="1"/>
</dbReference>
<feature type="compositionally biased region" description="Polar residues" evidence="2">
    <location>
        <begin position="244"/>
        <end position="276"/>
    </location>
</feature>
<sequence>MQTAGPASPERPMAVEPGAQAKEDEDEAVAAAEGEEDEGEQEEEVEEGEDEGRGGGRQRRRRRRGGGAAGDGAVVMVKRELLARCMTCPLCRRLLREATTISECLHTLWNILYVFDIEINLFCRKCIYKKLNDEDLDNCPVCKIDLGCTPVEKLRADHNIQDVRSKVFPFKRKKVNAEETESPVTLHVKQQKQRSISSLVVNTPRITPAGSTGRRTRAVTRKAAALRGLGPIIADPLKKDSDNSNKQTDNSSLLDSLSKVPQTRRQVLSNGDTSSHPFGKDKSSDTKDLDKAELWKPLNCLVEAASKTKPRTNAQSSALKGDKLSESPSSEHSSRIKAREPLQKSKVQDDNKDDPEPIVLLRKKGPGRKRKHPLPLTNAASSAAAIQNRKAFSPVWFSLIASFDQKGDPPLPQIPAHYLRIKDGSIPASSILKYIVQKLSLLSESEVEISCCGQSVNPAQPVRNLVERWLRKGPARPLHTVIGSSGGDYVMVISYGRPRSASS</sequence>
<dbReference type="PROSITE" id="PS50089">
    <property type="entry name" value="ZF_RING_2"/>
    <property type="match status" value="1"/>
</dbReference>
<name>A0AAQ3UIZ9_PASNO</name>
<dbReference type="GO" id="GO:0008270">
    <property type="term" value="F:zinc ion binding"/>
    <property type="evidence" value="ECO:0007669"/>
    <property type="project" value="UniProtKB-KW"/>
</dbReference>
<evidence type="ECO:0000259" key="3">
    <source>
        <dbReference type="PROSITE" id="PS50089"/>
    </source>
</evidence>
<keyword evidence="5" id="KW-1185">Reference proteome</keyword>
<dbReference type="EMBL" id="CP144752">
    <property type="protein sequence ID" value="WVZ91145.1"/>
    <property type="molecule type" value="Genomic_DNA"/>
</dbReference>
<evidence type="ECO:0000256" key="1">
    <source>
        <dbReference type="PROSITE-ProRule" id="PRU00175"/>
    </source>
</evidence>
<feature type="compositionally biased region" description="Basic and acidic residues" evidence="2">
    <location>
        <begin position="332"/>
        <end position="350"/>
    </location>
</feature>
<feature type="compositionally biased region" description="Basic and acidic residues" evidence="2">
    <location>
        <begin position="278"/>
        <end position="289"/>
    </location>
</feature>
<feature type="region of interest" description="Disordered" evidence="2">
    <location>
        <begin position="306"/>
        <end position="376"/>
    </location>
</feature>
<accession>A0AAQ3UIZ9</accession>
<reference evidence="4 5" key="1">
    <citation type="submission" date="2024-02" db="EMBL/GenBank/DDBJ databases">
        <title>High-quality chromosome-scale genome assembly of Pensacola bahiagrass (Paspalum notatum Flugge var. saurae).</title>
        <authorList>
            <person name="Vega J.M."/>
            <person name="Podio M."/>
            <person name="Orjuela J."/>
            <person name="Siena L.A."/>
            <person name="Pessino S.C."/>
            <person name="Combes M.C."/>
            <person name="Mariac C."/>
            <person name="Albertini E."/>
            <person name="Pupilli F."/>
            <person name="Ortiz J.P.A."/>
            <person name="Leblanc O."/>
        </authorList>
    </citation>
    <scope>NUCLEOTIDE SEQUENCE [LARGE SCALE GENOMIC DNA]</scope>
    <source>
        <strain evidence="4">R1</strain>
        <tissue evidence="4">Leaf</tissue>
    </source>
</reference>
<feature type="compositionally biased region" description="Acidic residues" evidence="2">
    <location>
        <begin position="23"/>
        <end position="50"/>
    </location>
</feature>
<keyword evidence="1" id="KW-0479">Metal-binding</keyword>
<dbReference type="InterPro" id="IPR044807">
    <property type="entry name" value="DRIP1-like"/>
</dbReference>
<dbReference type="AlphaFoldDB" id="A0AAQ3UIZ9"/>
<keyword evidence="1" id="KW-0863">Zinc-finger</keyword>
<dbReference type="InterPro" id="IPR001841">
    <property type="entry name" value="Znf_RING"/>
</dbReference>
<feature type="compositionally biased region" description="Basic residues" evidence="2">
    <location>
        <begin position="56"/>
        <end position="65"/>
    </location>
</feature>
<keyword evidence="1" id="KW-0862">Zinc</keyword>
<proteinExistence type="predicted"/>
<feature type="region of interest" description="Disordered" evidence="2">
    <location>
        <begin position="1"/>
        <end position="69"/>
    </location>
</feature>
<dbReference type="PANTHER" id="PTHR46293:SF5">
    <property type="entry name" value="OS12G0600200 PROTEIN"/>
    <property type="match status" value="1"/>
</dbReference>
<gene>
    <name evidence="4" type="ORF">U9M48_037350</name>
</gene>
<dbReference type="PANTHER" id="PTHR46293">
    <property type="entry name" value="E3 UBIQUITIN PROTEIN LIGASE DRIP1"/>
    <property type="match status" value="1"/>
</dbReference>
<feature type="domain" description="RING-type" evidence="3">
    <location>
        <begin position="88"/>
        <end position="143"/>
    </location>
</feature>
<dbReference type="InterPro" id="IPR013083">
    <property type="entry name" value="Znf_RING/FYVE/PHD"/>
</dbReference>
<feature type="region of interest" description="Disordered" evidence="2">
    <location>
        <begin position="233"/>
        <end position="289"/>
    </location>
</feature>
<evidence type="ECO:0000256" key="2">
    <source>
        <dbReference type="SAM" id="MobiDB-lite"/>
    </source>
</evidence>
<dbReference type="Proteomes" id="UP001341281">
    <property type="component" value="Chromosome 08"/>
</dbReference>